<dbReference type="AlphaFoldDB" id="A0A4Y8P9A5"/>
<dbReference type="Proteomes" id="UP000297713">
    <property type="component" value="Unassembled WGS sequence"/>
</dbReference>
<organism evidence="1 2">
    <name type="scientific">Methylacidiphilum caldifontis</name>
    <dbReference type="NCBI Taxonomy" id="2795386"/>
    <lineage>
        <taxon>Bacteria</taxon>
        <taxon>Pseudomonadati</taxon>
        <taxon>Verrucomicrobiota</taxon>
        <taxon>Methylacidiphilae</taxon>
        <taxon>Methylacidiphilales</taxon>
        <taxon>Methylacidiphilaceae</taxon>
        <taxon>Methylacidiphilum (ex Ratnadevi et al. 2023)</taxon>
    </lineage>
</organism>
<keyword evidence="2" id="KW-1185">Reference proteome</keyword>
<dbReference type="RefSeq" id="WP_134440580.1">
    <property type="nucleotide sequence ID" value="NZ_LXQC01000156.1"/>
</dbReference>
<dbReference type="OrthoDB" id="192577at2"/>
<evidence type="ECO:0000313" key="1">
    <source>
        <dbReference type="EMBL" id="TFE67275.1"/>
    </source>
</evidence>
<gene>
    <name evidence="1" type="ORF">A7Q10_09675</name>
</gene>
<reference evidence="1 2" key="1">
    <citation type="submission" date="2016-05" db="EMBL/GenBank/DDBJ databases">
        <title>Diversity and Homogeneity among Thermoacidophilic Verrucomicrobia Methanotrophs Linked with Geographical Origin.</title>
        <authorList>
            <person name="Erikstad H.-A."/>
            <person name="Smestad N.B."/>
            <person name="Ceballos R.M."/>
            <person name="Birkeland N.-K."/>
        </authorList>
    </citation>
    <scope>NUCLEOTIDE SEQUENCE [LARGE SCALE GENOMIC DNA]</scope>
    <source>
        <strain evidence="1 2">Phi</strain>
    </source>
</reference>
<sequence length="171" mass="19759">MNETRPQKIDTYGIPEDYWGQLDPEAVEELKQASFSYPDKRKVLYHLNRAFEKSASHMTVLIGMYRFYFYQSDLEKSLYWGKLCVAETAKKLGISQSWEELTEEHKQKLKKEESPLIDLYLRALHAVGYLLGRLGQKDEALKILNVLSEIDTSKQLGAERLAGILMAEEIP</sequence>
<dbReference type="EMBL" id="LXQC01000156">
    <property type="protein sequence ID" value="TFE67275.1"/>
    <property type="molecule type" value="Genomic_DNA"/>
</dbReference>
<dbReference type="Gene3D" id="1.25.40.10">
    <property type="entry name" value="Tetratricopeptide repeat domain"/>
    <property type="match status" value="1"/>
</dbReference>
<protein>
    <recommendedName>
        <fullName evidence="3">Tetratricopeptide repeat protein</fullName>
    </recommendedName>
</protein>
<dbReference type="InterPro" id="IPR011990">
    <property type="entry name" value="TPR-like_helical_dom_sf"/>
</dbReference>
<evidence type="ECO:0008006" key="3">
    <source>
        <dbReference type="Google" id="ProtNLM"/>
    </source>
</evidence>
<accession>A0A4Y8P9A5</accession>
<proteinExistence type="predicted"/>
<evidence type="ECO:0000313" key="2">
    <source>
        <dbReference type="Proteomes" id="UP000297713"/>
    </source>
</evidence>
<comment type="caution">
    <text evidence="1">The sequence shown here is derived from an EMBL/GenBank/DDBJ whole genome shotgun (WGS) entry which is preliminary data.</text>
</comment>
<name>A0A4Y8P9A5_9BACT</name>